<dbReference type="GO" id="GO:0006935">
    <property type="term" value="P:chemotaxis"/>
    <property type="evidence" value="ECO:0007669"/>
    <property type="project" value="UniProtKB-KW"/>
</dbReference>
<keyword evidence="1" id="KW-0145">Chemotaxis</keyword>
<gene>
    <name evidence="5" type="ORF">ASAP_3026</name>
</gene>
<reference evidence="5 6" key="1">
    <citation type="journal article" date="2014" name="Genome Biol. Evol.">
        <title>Acetic acid bacteria genomes reveal functional traits for adaptation to life in insect guts.</title>
        <authorList>
            <person name="Chouaia B."/>
            <person name="Gaiarsa S."/>
            <person name="Crotti E."/>
            <person name="Comandatore F."/>
            <person name="Degli Esposti M."/>
            <person name="Ricci I."/>
            <person name="Alma A."/>
            <person name="Favia G."/>
            <person name="Bandi C."/>
            <person name="Daffonchio D."/>
        </authorList>
    </citation>
    <scope>NUCLEOTIDE SEQUENCE [LARGE SCALE GENOMIC DNA]</scope>
    <source>
        <strain evidence="5 6">SF2.1</strain>
    </source>
</reference>
<dbReference type="EMBL" id="CBLX010000027">
    <property type="protein sequence ID" value="CDG41071.1"/>
    <property type="molecule type" value="Genomic_DNA"/>
</dbReference>
<dbReference type="PROSITE" id="PS50111">
    <property type="entry name" value="CHEMOTAXIS_TRANSDUC_2"/>
    <property type="match status" value="1"/>
</dbReference>
<sequence length="430" mass="46684">MSYKRSVFMSDMFSGSLISSEFTEITSTPPRIMADIVETVPVLGGDDIGATVNQLFTDDDNLSMIAVLHEDGRPVGIIDRQFFFAVMSGRFGRSLYTRRKVGLLLRGPTKVVEYDVAIADFTRSLLGADAHDLYRGFLIVREGRYLGVGSTLSLVRAANLQNEASAIRSAETAEDLRQVIAAISTSVEAVCRASSSIREGSLTLSGHTQRQTQDLTIAAASVREMNDAVQVNAEDVASARRLVSDINEQAGSFKDIVGETVSAISGIAQRYFNMVESLRLIEDISLQTRLLSFNAAVEAAHAGEEGKGFGVVADEIRSLAHRSAEAAQVIAELVTQSRETMKTGVALTEKVASGMESITCQVASVNNFIRSIEDTTKNQARSIGEINKNIKSIEDVAGNNMCMTDDVNRNCLDLDQQVASLNEFLKRYAL</sequence>
<evidence type="ECO:0000313" key="5">
    <source>
        <dbReference type="EMBL" id="CDG41071.1"/>
    </source>
</evidence>
<dbReference type="PRINTS" id="PR00260">
    <property type="entry name" value="CHEMTRNSDUCR"/>
</dbReference>
<reference evidence="5 6" key="2">
    <citation type="journal article" date="2014" name="PLoS ONE">
        <title>Evolution of mitochondria reconstructed from the energy metabolism of living bacteria.</title>
        <authorList>
            <person name="Degli Esposti M."/>
            <person name="Chouaia B."/>
            <person name="Comandatore F."/>
            <person name="Crotti E."/>
            <person name="Sassera D."/>
            <person name="Lievens P.M."/>
            <person name="Daffonchio D."/>
            <person name="Bandi C."/>
        </authorList>
    </citation>
    <scope>NUCLEOTIDE SEQUENCE [LARGE SCALE GENOMIC DNA]</scope>
    <source>
        <strain evidence="5 6">SF2.1</strain>
    </source>
</reference>
<dbReference type="eggNOG" id="COG5001">
    <property type="taxonomic scope" value="Bacteria"/>
</dbReference>
<dbReference type="InterPro" id="IPR004090">
    <property type="entry name" value="Chemotax_Me-accpt_rcpt"/>
</dbReference>
<organism evidence="5 6">
    <name type="scientific">Asaia bogorensis</name>
    <dbReference type="NCBI Taxonomy" id="91915"/>
    <lineage>
        <taxon>Bacteria</taxon>
        <taxon>Pseudomonadati</taxon>
        <taxon>Pseudomonadota</taxon>
        <taxon>Alphaproteobacteria</taxon>
        <taxon>Acetobacterales</taxon>
        <taxon>Acetobacteraceae</taxon>
        <taxon>Asaia</taxon>
    </lineage>
</organism>
<proteinExistence type="inferred from homology"/>
<dbReference type="AlphaFoldDB" id="A0A060QLU5"/>
<keyword evidence="3" id="KW-0807">Transducer</keyword>
<accession>A0A060QLU5</accession>
<comment type="similarity">
    <text evidence="2">Belongs to the methyl-accepting chemotaxis (MCP) protein family.</text>
</comment>
<dbReference type="SUPFAM" id="SSF58104">
    <property type="entry name" value="Methyl-accepting chemotaxis protein (MCP) signaling domain"/>
    <property type="match status" value="1"/>
</dbReference>
<protein>
    <submittedName>
        <fullName evidence="5">Methyl-accepting chemotaxis sensory transducer</fullName>
    </submittedName>
</protein>
<evidence type="ECO:0000256" key="3">
    <source>
        <dbReference type="PROSITE-ProRule" id="PRU00284"/>
    </source>
</evidence>
<dbReference type="Proteomes" id="UP000027583">
    <property type="component" value="Unassembled WGS sequence"/>
</dbReference>
<dbReference type="GO" id="GO:0004888">
    <property type="term" value="F:transmembrane signaling receptor activity"/>
    <property type="evidence" value="ECO:0007669"/>
    <property type="project" value="InterPro"/>
</dbReference>
<comment type="caution">
    <text evidence="5">The sequence shown here is derived from an EMBL/GenBank/DDBJ whole genome shotgun (WGS) entry which is preliminary data.</text>
</comment>
<dbReference type="Pfam" id="PF00015">
    <property type="entry name" value="MCPsignal"/>
    <property type="match status" value="1"/>
</dbReference>
<dbReference type="SMART" id="SM00283">
    <property type="entry name" value="MA"/>
    <property type="match status" value="1"/>
</dbReference>
<dbReference type="PANTHER" id="PTHR43531">
    <property type="entry name" value="PROTEIN ICFG"/>
    <property type="match status" value="1"/>
</dbReference>
<dbReference type="Gene3D" id="1.10.287.950">
    <property type="entry name" value="Methyl-accepting chemotaxis protein"/>
    <property type="match status" value="1"/>
</dbReference>
<dbReference type="GO" id="GO:0007165">
    <property type="term" value="P:signal transduction"/>
    <property type="evidence" value="ECO:0007669"/>
    <property type="project" value="UniProtKB-KW"/>
</dbReference>
<dbReference type="PANTHER" id="PTHR43531:SF11">
    <property type="entry name" value="METHYL-ACCEPTING CHEMOTAXIS PROTEIN 3"/>
    <property type="match status" value="1"/>
</dbReference>
<evidence type="ECO:0000313" key="6">
    <source>
        <dbReference type="Proteomes" id="UP000027583"/>
    </source>
</evidence>
<evidence type="ECO:0000256" key="2">
    <source>
        <dbReference type="ARBA" id="ARBA00029447"/>
    </source>
</evidence>
<dbReference type="GO" id="GO:0016020">
    <property type="term" value="C:membrane"/>
    <property type="evidence" value="ECO:0007669"/>
    <property type="project" value="InterPro"/>
</dbReference>
<name>A0A060QLU5_9PROT</name>
<dbReference type="InterPro" id="IPR051310">
    <property type="entry name" value="MCP_chemotaxis"/>
</dbReference>
<evidence type="ECO:0000259" key="4">
    <source>
        <dbReference type="PROSITE" id="PS50111"/>
    </source>
</evidence>
<evidence type="ECO:0000256" key="1">
    <source>
        <dbReference type="ARBA" id="ARBA00022500"/>
    </source>
</evidence>
<feature type="domain" description="Methyl-accepting transducer" evidence="4">
    <location>
        <begin position="186"/>
        <end position="415"/>
    </location>
</feature>
<dbReference type="eggNOG" id="COG0840">
    <property type="taxonomic scope" value="Bacteria"/>
</dbReference>
<dbReference type="InterPro" id="IPR004089">
    <property type="entry name" value="MCPsignal_dom"/>
</dbReference>